<dbReference type="Proteomes" id="UP000801492">
    <property type="component" value="Unassembled WGS sequence"/>
</dbReference>
<comment type="caution">
    <text evidence="1">The sequence shown here is derived from an EMBL/GenBank/DDBJ whole genome shotgun (WGS) entry which is preliminary data.</text>
</comment>
<organism evidence="1 2">
    <name type="scientific">Ignelater luminosus</name>
    <name type="common">Cucubano</name>
    <name type="synonym">Pyrophorus luminosus</name>
    <dbReference type="NCBI Taxonomy" id="2038154"/>
    <lineage>
        <taxon>Eukaryota</taxon>
        <taxon>Metazoa</taxon>
        <taxon>Ecdysozoa</taxon>
        <taxon>Arthropoda</taxon>
        <taxon>Hexapoda</taxon>
        <taxon>Insecta</taxon>
        <taxon>Pterygota</taxon>
        <taxon>Neoptera</taxon>
        <taxon>Endopterygota</taxon>
        <taxon>Coleoptera</taxon>
        <taxon>Polyphaga</taxon>
        <taxon>Elateriformia</taxon>
        <taxon>Elateroidea</taxon>
        <taxon>Elateridae</taxon>
        <taxon>Agrypninae</taxon>
        <taxon>Pyrophorini</taxon>
        <taxon>Ignelater</taxon>
    </lineage>
</organism>
<reference evidence="1" key="1">
    <citation type="submission" date="2019-08" db="EMBL/GenBank/DDBJ databases">
        <title>The genome of the North American firefly Photinus pyralis.</title>
        <authorList>
            <consortium name="Photinus pyralis genome working group"/>
            <person name="Fallon T.R."/>
            <person name="Sander Lower S.E."/>
            <person name="Weng J.-K."/>
        </authorList>
    </citation>
    <scope>NUCLEOTIDE SEQUENCE</scope>
    <source>
        <strain evidence="1">TRF0915ILg1</strain>
        <tissue evidence="1">Whole body</tissue>
    </source>
</reference>
<evidence type="ECO:0000313" key="1">
    <source>
        <dbReference type="EMBL" id="KAF2890043.1"/>
    </source>
</evidence>
<keyword evidence="2" id="KW-1185">Reference proteome</keyword>
<dbReference type="EMBL" id="VTPC01059092">
    <property type="protein sequence ID" value="KAF2890043.1"/>
    <property type="molecule type" value="Genomic_DNA"/>
</dbReference>
<gene>
    <name evidence="1" type="ORF">ILUMI_16130</name>
</gene>
<sequence length="207" mass="24169">MAGKASEIINIYETDTWPKLKSVLQKNLVDNRNEITLSLDLQRLSQALQVFVTSLNEPYGSMLRAKDPSTLVDAIRFLEREELVRYRQLPKNDELNKALDRIIQDTQNDDNLLMQVNLDQDDEQVNLDQDDEHVIRKLQQNQNANETLDEITQHTQEENISSSIEITEKSLNHFKNQIIFQDMRCGTPYCKLSKTEKNLTIQKNIFY</sequence>
<dbReference type="OrthoDB" id="6818921at2759"/>
<dbReference type="AlphaFoldDB" id="A0A8K0CSU7"/>
<name>A0A8K0CSU7_IGNLU</name>
<evidence type="ECO:0000313" key="2">
    <source>
        <dbReference type="Proteomes" id="UP000801492"/>
    </source>
</evidence>
<protein>
    <submittedName>
        <fullName evidence="1">Uncharacterized protein</fullName>
    </submittedName>
</protein>
<proteinExistence type="predicted"/>
<accession>A0A8K0CSU7</accession>